<accession>A0A4R2MF68</accession>
<protein>
    <submittedName>
        <fullName evidence="1">Uncharacterized protein</fullName>
    </submittedName>
</protein>
<dbReference type="EMBL" id="SLXD01000004">
    <property type="protein sequence ID" value="TCP03387.1"/>
    <property type="molecule type" value="Genomic_DNA"/>
</dbReference>
<sequence>MVRSKLKPIETWAEFFPLLNVANTMSALKTWPEVAPDLQRLRGFVDSGNAALASDLAALKLGKNPTLTVMLWLAAYLVRTSEHHLARSDGAAGLALSVCALESYVNFRLFELNVLAYDPLRKELYPTSTGRNLFAKYSLGDGVKGSLMVLADSAVLGTMATGDVEEVIRLRNQCILTHGVQRLSLNDATEALRRVKALIKAAEAKTSAVGARWNNLLVDSFVIDWTKVGPKTFAPLLS</sequence>
<organism evidence="1 2">
    <name type="scientific">Rubrivivax gelatinosus</name>
    <name type="common">Rhodocyclus gelatinosus</name>
    <name type="synonym">Rhodopseudomonas gelatinosa</name>
    <dbReference type="NCBI Taxonomy" id="28068"/>
    <lineage>
        <taxon>Bacteria</taxon>
        <taxon>Pseudomonadati</taxon>
        <taxon>Pseudomonadota</taxon>
        <taxon>Betaproteobacteria</taxon>
        <taxon>Burkholderiales</taxon>
        <taxon>Sphaerotilaceae</taxon>
        <taxon>Rubrivivax</taxon>
    </lineage>
</organism>
<reference evidence="1 2" key="1">
    <citation type="submission" date="2019-03" db="EMBL/GenBank/DDBJ databases">
        <title>Genomic Encyclopedia of Type Strains, Phase IV (KMG-IV): sequencing the most valuable type-strain genomes for metagenomic binning, comparative biology and taxonomic classification.</title>
        <authorList>
            <person name="Goeker M."/>
        </authorList>
    </citation>
    <scope>NUCLEOTIDE SEQUENCE [LARGE SCALE GENOMIC DNA]</scope>
    <source>
        <strain evidence="1 2">DSM 1709</strain>
    </source>
</reference>
<gene>
    <name evidence="1" type="ORF">EV684_104108</name>
</gene>
<name>A0A4R2MF68_RUBGE</name>
<proteinExistence type="predicted"/>
<evidence type="ECO:0000313" key="1">
    <source>
        <dbReference type="EMBL" id="TCP03387.1"/>
    </source>
</evidence>
<comment type="caution">
    <text evidence="1">The sequence shown here is derived from an EMBL/GenBank/DDBJ whole genome shotgun (WGS) entry which is preliminary data.</text>
</comment>
<evidence type="ECO:0000313" key="2">
    <source>
        <dbReference type="Proteomes" id="UP000295106"/>
    </source>
</evidence>
<dbReference type="Proteomes" id="UP000295106">
    <property type="component" value="Unassembled WGS sequence"/>
</dbReference>
<dbReference type="AlphaFoldDB" id="A0A4R2MF68"/>